<organism evidence="1">
    <name type="scientific">hydrothermal vent metagenome</name>
    <dbReference type="NCBI Taxonomy" id="652676"/>
    <lineage>
        <taxon>unclassified sequences</taxon>
        <taxon>metagenomes</taxon>
        <taxon>ecological metagenomes</taxon>
    </lineage>
</organism>
<reference evidence="1" key="1">
    <citation type="submission" date="2018-06" db="EMBL/GenBank/DDBJ databases">
        <authorList>
            <person name="Zhirakovskaya E."/>
        </authorList>
    </citation>
    <scope>NUCLEOTIDE SEQUENCE</scope>
</reference>
<protein>
    <submittedName>
        <fullName evidence="1">Predicted ATPase with chaperone activity, associated with Flp pilus assembly</fullName>
    </submittedName>
</protein>
<sequence>MTACLSDINLLLDDLPQVRALPKVFVPHEETSLEALGIPQHIIEKQILKYLLNAGDVTGRQIACQLKLSGSLVTGLLRQMKSEMLVSYKQASGPSDYEFILTERGHTIAQRAYERSTYFGTVPVTLEEYLFSVKAQSPGRERPTAEKLRNALGELKISPKMFQRLGQAMISVGAMFLYGSPGNGKTSIAERLTETFSPSIWIPRTLFIEGEIVRLFDPTVHEEIIIEDDIATQQQIDQRWVKIKRPTVIVGGELKMEHLELKIDHATGVLEAPFQLKSNCGTLVIDDFGRQQMSTDELLNRWIIPLEKKYDFLNTPSGKKVQVPFEQMIVFATNLEPKELVDEAFLRRIPYKIQATDPTEEDFHDLFYQLATQMEIAGSTEIIDYLIEKHFKEEHRPMRYCHVRDLLLQVNSYCHFLEQQPQLTRESVDAAVANYFSIM</sequence>
<dbReference type="InterPro" id="IPR036388">
    <property type="entry name" value="WH-like_DNA-bd_sf"/>
</dbReference>
<dbReference type="AlphaFoldDB" id="A0A3B1E8Y2"/>
<dbReference type="InterPro" id="IPR036390">
    <property type="entry name" value="WH_DNA-bd_sf"/>
</dbReference>
<dbReference type="Gene3D" id="3.40.50.300">
    <property type="entry name" value="P-loop containing nucleotide triphosphate hydrolases"/>
    <property type="match status" value="1"/>
</dbReference>
<name>A0A3B1E8Y2_9ZZZZ</name>
<gene>
    <name evidence="1" type="ORF">MNBD_PLANCTO02-1881</name>
</gene>
<proteinExistence type="predicted"/>
<accession>A0A3B1E8Y2</accession>
<dbReference type="SUPFAM" id="SSF52540">
    <property type="entry name" value="P-loop containing nucleoside triphosphate hydrolases"/>
    <property type="match status" value="1"/>
</dbReference>
<dbReference type="SUPFAM" id="SSF46785">
    <property type="entry name" value="Winged helix' DNA-binding domain"/>
    <property type="match status" value="1"/>
</dbReference>
<dbReference type="Gene3D" id="1.10.10.10">
    <property type="entry name" value="Winged helix-like DNA-binding domain superfamily/Winged helix DNA-binding domain"/>
    <property type="match status" value="1"/>
</dbReference>
<evidence type="ECO:0000313" key="1">
    <source>
        <dbReference type="EMBL" id="VAX42307.1"/>
    </source>
</evidence>
<dbReference type="EMBL" id="UOGL01000640">
    <property type="protein sequence ID" value="VAX42307.1"/>
    <property type="molecule type" value="Genomic_DNA"/>
</dbReference>
<dbReference type="InterPro" id="IPR027417">
    <property type="entry name" value="P-loop_NTPase"/>
</dbReference>